<dbReference type="OrthoDB" id="4223701at2759"/>
<dbReference type="EMBL" id="JAPZBU010000009">
    <property type="protein sequence ID" value="KAJ5385669.1"/>
    <property type="molecule type" value="Genomic_DNA"/>
</dbReference>
<dbReference type="Gene3D" id="3.10.450.50">
    <property type="match status" value="1"/>
</dbReference>
<accession>A0A9X0B2E0</accession>
<evidence type="ECO:0000313" key="2">
    <source>
        <dbReference type="EMBL" id="KAJ5385669.1"/>
    </source>
</evidence>
<dbReference type="GeneID" id="81371827"/>
<dbReference type="RefSeq" id="XP_056483467.1">
    <property type="nucleotide sequence ID" value="XM_056632847.1"/>
</dbReference>
<sequence length="79" mass="8824">MASPQNENILYNDLSDLPKRFFTAVDRKDLNGLLALFASDATLTVQTDHITLHGATEIRDMFAHRDGTAVFWNAGGWDD</sequence>
<name>A0A9X0B2E0_9EURO</name>
<proteinExistence type="predicted"/>
<evidence type="ECO:0000313" key="3">
    <source>
        <dbReference type="Proteomes" id="UP001147747"/>
    </source>
</evidence>
<dbReference type="AlphaFoldDB" id="A0A9X0B2E0"/>
<feature type="domain" description="SnoaL-like" evidence="1">
    <location>
        <begin position="20"/>
        <end position="64"/>
    </location>
</feature>
<reference evidence="2" key="2">
    <citation type="journal article" date="2023" name="IMA Fungus">
        <title>Comparative genomic study of the Penicillium genus elucidates a diverse pangenome and 15 lateral gene transfer events.</title>
        <authorList>
            <person name="Petersen C."/>
            <person name="Sorensen T."/>
            <person name="Nielsen M.R."/>
            <person name="Sondergaard T.E."/>
            <person name="Sorensen J.L."/>
            <person name="Fitzpatrick D.A."/>
            <person name="Frisvad J.C."/>
            <person name="Nielsen K.L."/>
        </authorList>
    </citation>
    <scope>NUCLEOTIDE SEQUENCE</scope>
    <source>
        <strain evidence="2">IBT 29677</strain>
    </source>
</reference>
<dbReference type="InterPro" id="IPR032710">
    <property type="entry name" value="NTF2-like_dom_sf"/>
</dbReference>
<keyword evidence="3" id="KW-1185">Reference proteome</keyword>
<dbReference type="Pfam" id="PF12680">
    <property type="entry name" value="SnoaL_2"/>
    <property type="match status" value="1"/>
</dbReference>
<gene>
    <name evidence="2" type="ORF">N7509_008210</name>
</gene>
<evidence type="ECO:0000259" key="1">
    <source>
        <dbReference type="Pfam" id="PF12680"/>
    </source>
</evidence>
<organism evidence="2 3">
    <name type="scientific">Penicillium cosmopolitanum</name>
    <dbReference type="NCBI Taxonomy" id="1131564"/>
    <lineage>
        <taxon>Eukaryota</taxon>
        <taxon>Fungi</taxon>
        <taxon>Dikarya</taxon>
        <taxon>Ascomycota</taxon>
        <taxon>Pezizomycotina</taxon>
        <taxon>Eurotiomycetes</taxon>
        <taxon>Eurotiomycetidae</taxon>
        <taxon>Eurotiales</taxon>
        <taxon>Aspergillaceae</taxon>
        <taxon>Penicillium</taxon>
    </lineage>
</organism>
<protein>
    <submittedName>
        <fullName evidence="2">SnoaL-like domain-containing protein</fullName>
    </submittedName>
</protein>
<dbReference type="SUPFAM" id="SSF54427">
    <property type="entry name" value="NTF2-like"/>
    <property type="match status" value="1"/>
</dbReference>
<comment type="caution">
    <text evidence="2">The sequence shown here is derived from an EMBL/GenBank/DDBJ whole genome shotgun (WGS) entry which is preliminary data.</text>
</comment>
<dbReference type="Proteomes" id="UP001147747">
    <property type="component" value="Unassembled WGS sequence"/>
</dbReference>
<dbReference type="InterPro" id="IPR037401">
    <property type="entry name" value="SnoaL-like"/>
</dbReference>
<reference evidence="2" key="1">
    <citation type="submission" date="2022-12" db="EMBL/GenBank/DDBJ databases">
        <authorList>
            <person name="Petersen C."/>
        </authorList>
    </citation>
    <scope>NUCLEOTIDE SEQUENCE</scope>
    <source>
        <strain evidence="2">IBT 29677</strain>
    </source>
</reference>